<dbReference type="Proteomes" id="UP000016617">
    <property type="component" value="Unassembled WGS sequence"/>
</dbReference>
<accession>U2JCT7</accession>
<proteinExistence type="predicted"/>
<dbReference type="AlphaFoldDB" id="U2JCT7"/>
<dbReference type="HOGENOM" id="CLU_3240446_0_0_9"/>
<protein>
    <submittedName>
        <fullName evidence="1">Uncharacterized protein</fullName>
    </submittedName>
</protein>
<name>U2JCT7_9STRE</name>
<comment type="caution">
    <text evidence="1">The sequence shown here is derived from an EMBL/GenBank/DDBJ whole genome shotgun (WGS) entry which is preliminary data.</text>
</comment>
<sequence>MKTLDKSNLGTHPELVLNRFSSFLKLPDKFSHFDLHYFLKMLL</sequence>
<reference evidence="1 2" key="1">
    <citation type="submission" date="2013-06" db="EMBL/GenBank/DDBJ databases">
        <authorList>
            <person name="Weinstock G."/>
            <person name="Sodergren E."/>
            <person name="Lobos E.A."/>
            <person name="Fulton L."/>
            <person name="Fulton R."/>
            <person name="Courtney L."/>
            <person name="Fronick C."/>
            <person name="O'Laughlin M."/>
            <person name="Godfrey J."/>
            <person name="Wilson R.M."/>
            <person name="Miner T."/>
            <person name="Farmer C."/>
            <person name="Delehaunty K."/>
            <person name="Cordes M."/>
            <person name="Minx P."/>
            <person name="Tomlinson C."/>
            <person name="Chen J."/>
            <person name="Wollam A."/>
            <person name="Pepin K.H."/>
            <person name="Bhonagiri V."/>
            <person name="Zhang X."/>
            <person name="Warren W."/>
            <person name="Mitreva M."/>
            <person name="Mardis E.R."/>
            <person name="Wilson R.K."/>
        </authorList>
    </citation>
    <scope>NUCLEOTIDE SEQUENCE [LARGE SCALE GENOMIC DNA]</scope>
    <source>
        <strain evidence="1 2">W1703</strain>
    </source>
</reference>
<evidence type="ECO:0000313" key="2">
    <source>
        <dbReference type="Proteomes" id="UP000016617"/>
    </source>
</evidence>
<organism evidence="1 2">
    <name type="scientific">Streptococcus sobrinus W1703</name>
    <dbReference type="NCBI Taxonomy" id="1227275"/>
    <lineage>
        <taxon>Bacteria</taxon>
        <taxon>Bacillati</taxon>
        <taxon>Bacillota</taxon>
        <taxon>Bacilli</taxon>
        <taxon>Lactobacillales</taxon>
        <taxon>Streptococcaceae</taxon>
        <taxon>Streptococcus</taxon>
    </lineage>
</organism>
<gene>
    <name evidence="1" type="ORF">HMPREF1557_00724</name>
</gene>
<dbReference type="EMBL" id="AWVA01000040">
    <property type="protein sequence ID" value="ERJ77580.1"/>
    <property type="molecule type" value="Genomic_DNA"/>
</dbReference>
<dbReference type="PATRIC" id="fig|1227275.3.peg.639"/>
<evidence type="ECO:0000313" key="1">
    <source>
        <dbReference type="EMBL" id="ERJ77580.1"/>
    </source>
</evidence>